<reference evidence="2 3" key="1">
    <citation type="journal article" date="2012" name="Stand. Genomic Sci.">
        <title>Genome sequence of the ocean sediment bacterium Saccharomonospora marina type strain (XMU15(T)).</title>
        <authorList>
            <person name="Klenk H.P."/>
            <person name="Lu M."/>
            <person name="Lucas S."/>
            <person name="Lapidus A."/>
            <person name="Copeland A."/>
            <person name="Pitluck S."/>
            <person name="Goodwin L.A."/>
            <person name="Han C."/>
            <person name="Tapia R."/>
            <person name="Brambilla E.M."/>
            <person name="Potter G."/>
            <person name="Land M."/>
            <person name="Ivanova N."/>
            <person name="Rohde M."/>
            <person name="Goker M."/>
            <person name="Detter J.C."/>
            <person name="Li W.J."/>
            <person name="Kyrpides N.C."/>
            <person name="Woyke T."/>
        </authorList>
    </citation>
    <scope>NUCLEOTIDE SEQUENCE [LARGE SCALE GENOMIC DNA]</scope>
    <source>
        <strain evidence="2 3">XMU15</strain>
    </source>
</reference>
<sequence>MGTTVTPQQGRKRGRRGKRIVIVLVVLLGLLVGADFAAAAFAEHTVSQQAREQLGLAQDPAVTVHGFPFATQALSGEYDHISVSADGVPVQDVLRDVSLSAELRDVKAPLSDLAGGNVQAITIGDLEAQVTLKASDIARVPPLTNIEDLRIDPSTESYVRNGEGTDPDAGNATDDGEGGSGADGEDSQQQDDSTAGVRLAGKVQIAGERMEIFAFAIIELDGTTIRITAHRLQFGNDQETTVVPKDVQRALLPNFEADINTGQLPFTVTPTAVHVDSGSITVKGEATNVRFSSTGTQAPTRQ</sequence>
<feature type="region of interest" description="Disordered" evidence="1">
    <location>
        <begin position="148"/>
        <end position="196"/>
    </location>
</feature>
<dbReference type="Proteomes" id="UP000004926">
    <property type="component" value="Chromosome"/>
</dbReference>
<dbReference type="HOGENOM" id="CLU_036478_1_0_11"/>
<evidence type="ECO:0000256" key="1">
    <source>
        <dbReference type="SAM" id="MobiDB-lite"/>
    </source>
</evidence>
<organism evidence="2 3">
    <name type="scientific">Saccharomonospora marina XMU15</name>
    <dbReference type="NCBI Taxonomy" id="882083"/>
    <lineage>
        <taxon>Bacteria</taxon>
        <taxon>Bacillati</taxon>
        <taxon>Actinomycetota</taxon>
        <taxon>Actinomycetes</taxon>
        <taxon>Pseudonocardiales</taxon>
        <taxon>Pseudonocardiaceae</taxon>
        <taxon>Saccharomonospora</taxon>
    </lineage>
</organism>
<dbReference type="AlphaFoldDB" id="H5X922"/>
<keyword evidence="3" id="KW-1185">Reference proteome</keyword>
<dbReference type="eggNOG" id="ENOG5033A8R">
    <property type="taxonomic scope" value="Bacteria"/>
</dbReference>
<evidence type="ECO:0000313" key="2">
    <source>
        <dbReference type="EMBL" id="EHR53625.1"/>
    </source>
</evidence>
<proteinExistence type="predicted"/>
<evidence type="ECO:0000313" key="3">
    <source>
        <dbReference type="Proteomes" id="UP000004926"/>
    </source>
</evidence>
<dbReference type="STRING" id="882083.SacmaDRAFT_5509"/>
<protein>
    <recommendedName>
        <fullName evidence="4">DUF2993 domain-containing protein</fullName>
    </recommendedName>
</protein>
<dbReference type="RefSeq" id="WP_009156999.1">
    <property type="nucleotide sequence ID" value="NZ_CM001439.1"/>
</dbReference>
<name>H5X922_9PSEU</name>
<gene>
    <name evidence="2" type="ORF">SacmaDRAFT_5509</name>
</gene>
<dbReference type="Pfam" id="PF11209">
    <property type="entry name" value="LmeA"/>
    <property type="match status" value="1"/>
</dbReference>
<accession>H5X922</accession>
<evidence type="ECO:0008006" key="4">
    <source>
        <dbReference type="Google" id="ProtNLM"/>
    </source>
</evidence>
<dbReference type="InterPro" id="IPR021373">
    <property type="entry name" value="DUF2993"/>
</dbReference>
<dbReference type="EMBL" id="CM001439">
    <property type="protein sequence ID" value="EHR53625.1"/>
    <property type="molecule type" value="Genomic_DNA"/>
</dbReference>